<evidence type="ECO:0000313" key="2">
    <source>
        <dbReference type="EMBL" id="CAE6698123.1"/>
    </source>
</evidence>
<dbReference type="EMBL" id="CAJNBK010000001">
    <property type="protein sequence ID" value="CAE6698123.1"/>
    <property type="molecule type" value="Genomic_DNA"/>
</dbReference>
<feature type="domain" description="Fido" evidence="1">
    <location>
        <begin position="237"/>
        <end position="377"/>
    </location>
</feature>
<dbReference type="PANTHER" id="PTHR13504">
    <property type="entry name" value="FIDO DOMAIN-CONTAINING PROTEIN DDB_G0283145"/>
    <property type="match status" value="1"/>
</dbReference>
<dbReference type="Gene3D" id="1.10.3290.10">
    <property type="entry name" value="Fido-like domain"/>
    <property type="match status" value="1"/>
</dbReference>
<gene>
    <name evidence="2" type="ORF">R69888_00581</name>
</gene>
<comment type="caution">
    <text evidence="2">The sequence shown here is derived from an EMBL/GenBank/DDBJ whole genome shotgun (WGS) entry which is preliminary data.</text>
</comment>
<dbReference type="Pfam" id="PF02661">
    <property type="entry name" value="Fic"/>
    <property type="match status" value="1"/>
</dbReference>
<name>A0ABN7KKF7_9BURK</name>
<dbReference type="InterPro" id="IPR036597">
    <property type="entry name" value="Fido-like_dom_sf"/>
</dbReference>
<dbReference type="InterPro" id="IPR040198">
    <property type="entry name" value="Fido_containing"/>
</dbReference>
<dbReference type="PROSITE" id="PS51459">
    <property type="entry name" value="FIDO"/>
    <property type="match status" value="1"/>
</dbReference>
<dbReference type="Proteomes" id="UP000672526">
    <property type="component" value="Unassembled WGS sequence"/>
</dbReference>
<keyword evidence="3" id="KW-1185">Reference proteome</keyword>
<reference evidence="2 3" key="1">
    <citation type="submission" date="2021-02" db="EMBL/GenBank/DDBJ databases">
        <authorList>
            <person name="Vanwijnsberghe S."/>
        </authorList>
    </citation>
    <scope>NUCLEOTIDE SEQUENCE [LARGE SCALE GENOMIC DNA]</scope>
    <source>
        <strain evidence="2 3">LMG 31837</strain>
    </source>
</reference>
<dbReference type="PANTHER" id="PTHR13504:SF38">
    <property type="entry name" value="FIDO DOMAIN-CONTAINING PROTEIN"/>
    <property type="match status" value="1"/>
</dbReference>
<proteinExistence type="predicted"/>
<sequence length="478" mass="53669">MDFGVARMNGNGIKQELDLIEQLIAASAEGRSIRALASALATRRHPMQRRTLQRRLDVLLEAGRIISEGAGRAVAYKQVAASSAAVLPAQVIVGASTSGEAYVPVSSAGLEVRAEVNRPLHERRPVGYNRAFLERYRPNQDMYLSQAQRARLHEWGRTSADIRPAGTYARDIMSRLLIDLSWASSRLEGNTYTRLDTVRLIEQGHIAEGKDAQETQMILNHKAAIEMIVESADEVGFNQFTVLNLHAILSDNLMSDPFSSGRLRSREVEISGTVFFPLAVPQQIAECFEAVLNKAAQIDDPFEQAFFGMVHLPYLQPFEDVNKRVSRLTANIPLIRQNLCPLSFIDVPEKAYVDGTLGVYETNRVELLRDVFIWAYERSCQRYLAIRQSIGEPDAFRLKYRNALIQVVQEVIRGGLVGTRGEVETFAQDRVDAADVSSFVDAIQSDLDQLYLGNVARYRLRLSEFEHWPFKRADAVSR</sequence>
<evidence type="ECO:0000259" key="1">
    <source>
        <dbReference type="PROSITE" id="PS51459"/>
    </source>
</evidence>
<protein>
    <recommendedName>
        <fullName evidence="1">Fido domain-containing protein</fullName>
    </recommendedName>
</protein>
<dbReference type="SUPFAM" id="SSF140931">
    <property type="entry name" value="Fic-like"/>
    <property type="match status" value="1"/>
</dbReference>
<accession>A0ABN7KKF7</accession>
<organism evidence="2 3">
    <name type="scientific">Paraburkholderia haematera</name>
    <dbReference type="NCBI Taxonomy" id="2793077"/>
    <lineage>
        <taxon>Bacteria</taxon>
        <taxon>Pseudomonadati</taxon>
        <taxon>Pseudomonadota</taxon>
        <taxon>Betaproteobacteria</taxon>
        <taxon>Burkholderiales</taxon>
        <taxon>Burkholderiaceae</taxon>
        <taxon>Paraburkholderia</taxon>
    </lineage>
</organism>
<dbReference type="InterPro" id="IPR003812">
    <property type="entry name" value="Fido"/>
</dbReference>
<evidence type="ECO:0000313" key="3">
    <source>
        <dbReference type="Proteomes" id="UP000672526"/>
    </source>
</evidence>